<dbReference type="RefSeq" id="WP_085816286.1">
    <property type="nucleotide sequence ID" value="NZ_FWFU01000001.1"/>
</dbReference>
<protein>
    <submittedName>
        <fullName evidence="2">Uncharacterized protein</fullName>
    </submittedName>
</protein>
<dbReference type="Proteomes" id="UP000193207">
    <property type="component" value="Unassembled WGS sequence"/>
</dbReference>
<evidence type="ECO:0000313" key="3">
    <source>
        <dbReference type="Proteomes" id="UP000193207"/>
    </source>
</evidence>
<gene>
    <name evidence="2" type="ORF">ROH8110_00613</name>
</gene>
<evidence type="ECO:0000313" key="2">
    <source>
        <dbReference type="EMBL" id="SLN19106.1"/>
    </source>
</evidence>
<keyword evidence="3" id="KW-1185">Reference proteome</keyword>
<reference evidence="2 3" key="1">
    <citation type="submission" date="2017-03" db="EMBL/GenBank/DDBJ databases">
        <authorList>
            <person name="Afonso C.L."/>
            <person name="Miller P.J."/>
            <person name="Scott M.A."/>
            <person name="Spackman E."/>
            <person name="Goraichik I."/>
            <person name="Dimitrov K.M."/>
            <person name="Suarez D.L."/>
            <person name="Swayne D.E."/>
        </authorList>
    </citation>
    <scope>NUCLEOTIDE SEQUENCE [LARGE SCALE GENOMIC DNA]</scope>
    <source>
        <strain evidence="2 3">CECT 8110</strain>
    </source>
</reference>
<feature type="compositionally biased region" description="Acidic residues" evidence="1">
    <location>
        <begin position="117"/>
        <end position="138"/>
    </location>
</feature>
<name>A0A1X6YFK3_9RHOB</name>
<accession>A0A1X6YFK3</accession>
<proteinExistence type="predicted"/>
<evidence type="ECO:0000256" key="1">
    <source>
        <dbReference type="SAM" id="MobiDB-lite"/>
    </source>
</evidence>
<dbReference type="EMBL" id="FWFU01000001">
    <property type="protein sequence ID" value="SLN19106.1"/>
    <property type="molecule type" value="Genomic_DNA"/>
</dbReference>
<dbReference type="AlphaFoldDB" id="A0A1X6YFK3"/>
<feature type="region of interest" description="Disordered" evidence="1">
    <location>
        <begin position="69"/>
        <end position="138"/>
    </location>
</feature>
<feature type="compositionally biased region" description="Basic and acidic residues" evidence="1">
    <location>
        <begin position="104"/>
        <end position="116"/>
    </location>
</feature>
<sequence>MVNDKMSKLDRLEEAINEDILAMTPEEILEEAKAEGEDTAAFAKSMDAWLQGAIAQADSTRLKDARAALERDRNRSKANVVPMRKREAKSRPEGFTPDTMAARNGKELSERDKAALDEDFDELFDDDAWGDDQDEPDK</sequence>
<organism evidence="2 3">
    <name type="scientific">Roseovarius halotolerans</name>
    <dbReference type="NCBI Taxonomy" id="505353"/>
    <lineage>
        <taxon>Bacteria</taxon>
        <taxon>Pseudomonadati</taxon>
        <taxon>Pseudomonadota</taxon>
        <taxon>Alphaproteobacteria</taxon>
        <taxon>Rhodobacterales</taxon>
        <taxon>Roseobacteraceae</taxon>
        <taxon>Roseovarius</taxon>
    </lineage>
</organism>